<feature type="signal peptide" evidence="2">
    <location>
        <begin position="1"/>
        <end position="21"/>
    </location>
</feature>
<accession>A0A800MU45</accession>
<keyword evidence="2" id="KW-0732">Signal</keyword>
<feature type="region of interest" description="Disordered" evidence="1">
    <location>
        <begin position="22"/>
        <end position="42"/>
    </location>
</feature>
<comment type="caution">
    <text evidence="3">The sequence shown here is derived from an EMBL/GenBank/DDBJ whole genome shotgun (WGS) entry which is preliminary data.</text>
</comment>
<name>A0A800MU45_CYTFI</name>
<evidence type="ECO:0000256" key="1">
    <source>
        <dbReference type="SAM" id="MobiDB-lite"/>
    </source>
</evidence>
<protein>
    <recommendedName>
        <fullName evidence="5">DUF4352 domain-containing protein</fullName>
    </recommendedName>
</protein>
<dbReference type="Proteomes" id="UP000465778">
    <property type="component" value="Unassembled WGS sequence"/>
</dbReference>
<proteinExistence type="predicted"/>
<dbReference type="EMBL" id="VDEM01000055">
    <property type="protein sequence ID" value="KAF0822499.1"/>
    <property type="molecule type" value="Genomic_DNA"/>
</dbReference>
<dbReference type="RefSeq" id="WP_236564718.1">
    <property type="nucleotide sequence ID" value="NZ_JBALOT010000066.1"/>
</dbReference>
<feature type="chain" id="PRO_5038775961" description="DUF4352 domain-containing protein" evidence="2">
    <location>
        <begin position="22"/>
        <end position="276"/>
    </location>
</feature>
<dbReference type="PROSITE" id="PS51257">
    <property type="entry name" value="PROKAR_LIPOPROTEIN"/>
    <property type="match status" value="1"/>
</dbReference>
<evidence type="ECO:0000313" key="4">
    <source>
        <dbReference type="Proteomes" id="UP000465778"/>
    </source>
</evidence>
<feature type="compositionally biased region" description="Basic and acidic residues" evidence="1">
    <location>
        <begin position="29"/>
        <end position="42"/>
    </location>
</feature>
<organism evidence="3 4">
    <name type="scientific">Cytobacillus firmus</name>
    <name type="common">Bacillus firmus</name>
    <dbReference type="NCBI Taxonomy" id="1399"/>
    <lineage>
        <taxon>Bacteria</taxon>
        <taxon>Bacillati</taxon>
        <taxon>Bacillota</taxon>
        <taxon>Bacilli</taxon>
        <taxon>Bacillales</taxon>
        <taxon>Bacillaceae</taxon>
        <taxon>Cytobacillus</taxon>
    </lineage>
</organism>
<sequence length="276" mass="30660">MKNLFKGLLVFMILFSLAACGSESTSGSSEEKTKTKEEKSSGKLLTKEEFEKMYSDPKKYKGSKVEFYAKVFVEPEKDDDGTYLQVFANNNDERNTIVGISDPNLDVKMDDIILVKGSVEDVFEGDNALGGTISAPAIKAESIEKSDYATAFAPALKTVDVNKEIDQHGYILKLNKIEIAESETRLHVKITNNTDSNISFYSFDAKLVSGNQQFEIQDNYEAGYTEVQSDILPGVESEGILAFPALPESGTIKVLFEGSSENYDLEFKPFEFEVTY</sequence>
<evidence type="ECO:0000256" key="2">
    <source>
        <dbReference type="SAM" id="SignalP"/>
    </source>
</evidence>
<evidence type="ECO:0000313" key="3">
    <source>
        <dbReference type="EMBL" id="KAF0822499.1"/>
    </source>
</evidence>
<reference evidence="3 4" key="1">
    <citation type="journal article" date="2020" name="G3 (Bethesda)">
        <title>Whole Genome Sequencing and Comparative Genomics of Two Nematicidal Bacillus Strains Reveals a Wide Range of Possible Virulence Factors.</title>
        <authorList>
            <person name="Susic N."/>
            <person name="Janezic S."/>
            <person name="Rupnik M."/>
            <person name="Geric Stare B."/>
        </authorList>
    </citation>
    <scope>NUCLEOTIDE SEQUENCE [LARGE SCALE GENOMIC DNA]</scope>
    <source>
        <strain evidence="3 4">I-1582</strain>
    </source>
</reference>
<gene>
    <name evidence="3" type="ORF">KIS1582_3716</name>
</gene>
<dbReference type="AlphaFoldDB" id="A0A800MU45"/>
<evidence type="ECO:0008006" key="5">
    <source>
        <dbReference type="Google" id="ProtNLM"/>
    </source>
</evidence>